<accession>A0A2P2IN18</accession>
<organism evidence="2">
    <name type="scientific">Rhizophora mucronata</name>
    <name type="common">Asiatic mangrove</name>
    <dbReference type="NCBI Taxonomy" id="61149"/>
    <lineage>
        <taxon>Eukaryota</taxon>
        <taxon>Viridiplantae</taxon>
        <taxon>Streptophyta</taxon>
        <taxon>Embryophyta</taxon>
        <taxon>Tracheophyta</taxon>
        <taxon>Spermatophyta</taxon>
        <taxon>Magnoliopsida</taxon>
        <taxon>eudicotyledons</taxon>
        <taxon>Gunneridae</taxon>
        <taxon>Pentapetalae</taxon>
        <taxon>rosids</taxon>
        <taxon>fabids</taxon>
        <taxon>Malpighiales</taxon>
        <taxon>Rhizophoraceae</taxon>
        <taxon>Rhizophora</taxon>
    </lineage>
</organism>
<feature type="compositionally biased region" description="Polar residues" evidence="1">
    <location>
        <begin position="1"/>
        <end position="13"/>
    </location>
</feature>
<dbReference type="AlphaFoldDB" id="A0A2P2IN18"/>
<proteinExistence type="predicted"/>
<evidence type="ECO:0000313" key="2">
    <source>
        <dbReference type="EMBL" id="MBW82615.1"/>
    </source>
</evidence>
<name>A0A2P2IN18_RHIMU</name>
<sequence length="20" mass="2171">MGFICCQSNSSPPNVDKRST</sequence>
<dbReference type="EMBL" id="GGEC01002132">
    <property type="protein sequence ID" value="MBW82615.1"/>
    <property type="molecule type" value="Transcribed_RNA"/>
</dbReference>
<evidence type="ECO:0000256" key="1">
    <source>
        <dbReference type="SAM" id="MobiDB-lite"/>
    </source>
</evidence>
<reference evidence="2" key="1">
    <citation type="submission" date="2018-02" db="EMBL/GenBank/DDBJ databases">
        <title>Rhizophora mucronata_Transcriptome.</title>
        <authorList>
            <person name="Meera S.P."/>
            <person name="Sreeshan A."/>
            <person name="Augustine A."/>
        </authorList>
    </citation>
    <scope>NUCLEOTIDE SEQUENCE</scope>
    <source>
        <tissue evidence="2">Leaf</tissue>
    </source>
</reference>
<protein>
    <submittedName>
        <fullName evidence="2">Uncharacterized protein</fullName>
    </submittedName>
</protein>
<feature type="region of interest" description="Disordered" evidence="1">
    <location>
        <begin position="1"/>
        <end position="20"/>
    </location>
</feature>